<dbReference type="CDD" id="cd06664">
    <property type="entry name" value="IscU_like"/>
    <property type="match status" value="1"/>
</dbReference>
<organism evidence="2 3">
    <name type="scientific">Arenimonas soli</name>
    <dbReference type="NCBI Taxonomy" id="2269504"/>
    <lineage>
        <taxon>Bacteria</taxon>
        <taxon>Pseudomonadati</taxon>
        <taxon>Pseudomonadota</taxon>
        <taxon>Gammaproteobacteria</taxon>
        <taxon>Lysobacterales</taxon>
        <taxon>Lysobacteraceae</taxon>
        <taxon>Arenimonas</taxon>
    </lineage>
</organism>
<dbReference type="SUPFAM" id="SSF82649">
    <property type="entry name" value="SufE/NifU"/>
    <property type="match status" value="1"/>
</dbReference>
<comment type="caution">
    <text evidence="2">The sequence shown here is derived from an EMBL/GenBank/DDBJ whole genome shotgun (WGS) entry which is preliminary data.</text>
</comment>
<name>A0ABQ1H8Y4_9GAMM</name>
<evidence type="ECO:0000313" key="3">
    <source>
        <dbReference type="Proteomes" id="UP000623419"/>
    </source>
</evidence>
<dbReference type="Proteomes" id="UP000623419">
    <property type="component" value="Unassembled WGS sequence"/>
</dbReference>
<accession>A0ABQ1H8Y4</accession>
<gene>
    <name evidence="2" type="primary">iscU.2</name>
    <name evidence="2" type="ORF">GCM10011521_00200</name>
</gene>
<evidence type="ECO:0000313" key="2">
    <source>
        <dbReference type="EMBL" id="GGA66078.1"/>
    </source>
</evidence>
<dbReference type="RefSeq" id="WP_188659690.1">
    <property type="nucleotide sequence ID" value="NZ_BMKC01000001.1"/>
</dbReference>
<dbReference type="EMBL" id="BMKC01000001">
    <property type="protein sequence ID" value="GGA66078.1"/>
    <property type="molecule type" value="Genomic_DNA"/>
</dbReference>
<feature type="domain" description="NIF system FeS cluster assembly NifU N-terminal" evidence="1">
    <location>
        <begin position="16"/>
        <end position="95"/>
    </location>
</feature>
<keyword evidence="3" id="KW-1185">Reference proteome</keyword>
<evidence type="ECO:0000259" key="1">
    <source>
        <dbReference type="Pfam" id="PF01592"/>
    </source>
</evidence>
<sequence length="152" mass="16107">MTTPSPEPADAAAALYRQQVLEHGRQPRQAGRLDGRARRAQASNTLCGDRVAVSLRVDESGRISELRHESQACLLCLASASLMAQHVAGLDAAGVARRHEALRACIQDASGADGDLAALAGVAPYPARHRCVLLPWEALRDALEAPESEPSP</sequence>
<dbReference type="Pfam" id="PF01592">
    <property type="entry name" value="NifU_N"/>
    <property type="match status" value="1"/>
</dbReference>
<dbReference type="Gene3D" id="3.90.1010.10">
    <property type="match status" value="1"/>
</dbReference>
<dbReference type="InterPro" id="IPR002871">
    <property type="entry name" value="NIF_FeS_clus_asmbl_NifU_N"/>
</dbReference>
<protein>
    <submittedName>
        <fullName evidence="2">Iron-sulfur cluster assembly scaffold protein</fullName>
    </submittedName>
</protein>
<dbReference type="PANTHER" id="PTHR10093">
    <property type="entry name" value="IRON-SULFUR CLUSTER ASSEMBLY ENZYME NIFU HOMOLOG"/>
    <property type="match status" value="1"/>
</dbReference>
<proteinExistence type="predicted"/>
<reference evidence="3" key="1">
    <citation type="journal article" date="2019" name="Int. J. Syst. Evol. Microbiol.">
        <title>The Global Catalogue of Microorganisms (GCM) 10K type strain sequencing project: providing services to taxonomists for standard genome sequencing and annotation.</title>
        <authorList>
            <consortium name="The Broad Institute Genomics Platform"/>
            <consortium name="The Broad Institute Genome Sequencing Center for Infectious Disease"/>
            <person name="Wu L."/>
            <person name="Ma J."/>
        </authorList>
    </citation>
    <scope>NUCLEOTIDE SEQUENCE [LARGE SCALE GENOMIC DNA]</scope>
    <source>
        <strain evidence="3">CGMCC 1.15905</strain>
    </source>
</reference>